<evidence type="ECO:0000256" key="10">
    <source>
        <dbReference type="ARBA" id="ARBA00047651"/>
    </source>
</evidence>
<dbReference type="PANTHER" id="PTHR11458:SF0">
    <property type="entry name" value="DELTA-AMINOLEVULINIC ACID DEHYDRATASE"/>
    <property type="match status" value="1"/>
</dbReference>
<comment type="caution">
    <text evidence="12">The sequence shown here is derived from an EMBL/GenBank/DDBJ whole genome shotgun (WGS) entry which is preliminary data.</text>
</comment>
<dbReference type="Pfam" id="PF00490">
    <property type="entry name" value="ALAD"/>
    <property type="match status" value="1"/>
</dbReference>
<comment type="subunit">
    <text evidence="8">Homooctamer; active form. Homohexamer; low activity form.</text>
</comment>
<evidence type="ECO:0000313" key="12">
    <source>
        <dbReference type="EMBL" id="RXM92542.1"/>
    </source>
</evidence>
<sequence>MASKRPRLINDFLYKHPTHPLAVYHVSGEFAMLWHGAQAGAFELRSAVMEAMTAFRRAGADIIITYYVPQLLTWLKEM</sequence>
<accession>A0A444UWM0</accession>
<evidence type="ECO:0000256" key="6">
    <source>
        <dbReference type="ARBA" id="ARBA00023244"/>
    </source>
</evidence>
<evidence type="ECO:0000256" key="3">
    <source>
        <dbReference type="ARBA" id="ARBA00012053"/>
    </source>
</evidence>
<dbReference type="GO" id="GO:0008270">
    <property type="term" value="F:zinc ion binding"/>
    <property type="evidence" value="ECO:0007669"/>
    <property type="project" value="TreeGrafter"/>
</dbReference>
<keyword evidence="13" id="KW-1185">Reference proteome</keyword>
<dbReference type="SMART" id="SM01004">
    <property type="entry name" value="ALAD"/>
    <property type="match status" value="1"/>
</dbReference>
<keyword evidence="6" id="KW-0627">Porphyrin biosynthesis</keyword>
<keyword evidence="5" id="KW-0456">Lyase</keyword>
<organism evidence="12 13">
    <name type="scientific">Acipenser ruthenus</name>
    <name type="common">Sterlet sturgeon</name>
    <dbReference type="NCBI Taxonomy" id="7906"/>
    <lineage>
        <taxon>Eukaryota</taxon>
        <taxon>Metazoa</taxon>
        <taxon>Chordata</taxon>
        <taxon>Craniata</taxon>
        <taxon>Vertebrata</taxon>
        <taxon>Euteleostomi</taxon>
        <taxon>Actinopterygii</taxon>
        <taxon>Chondrostei</taxon>
        <taxon>Acipenseriformes</taxon>
        <taxon>Acipenseridae</taxon>
        <taxon>Acipenser</taxon>
    </lineage>
</organism>
<dbReference type="PANTHER" id="PTHR11458">
    <property type="entry name" value="DELTA-AMINOLEVULINIC ACID DEHYDRATASE"/>
    <property type="match status" value="1"/>
</dbReference>
<keyword evidence="4" id="KW-0350">Heme biosynthesis</keyword>
<dbReference type="InterPro" id="IPR001731">
    <property type="entry name" value="ALAD"/>
</dbReference>
<dbReference type="UniPathway" id="UPA00251">
    <property type="reaction ID" value="UER00318"/>
</dbReference>
<dbReference type="EMBL" id="SCEB01006083">
    <property type="protein sequence ID" value="RXM92542.1"/>
    <property type="molecule type" value="Genomic_DNA"/>
</dbReference>
<evidence type="ECO:0000256" key="4">
    <source>
        <dbReference type="ARBA" id="ARBA00023133"/>
    </source>
</evidence>
<evidence type="ECO:0000256" key="9">
    <source>
        <dbReference type="ARBA" id="ARBA00032837"/>
    </source>
</evidence>
<comment type="similarity">
    <text evidence="2 11">Belongs to the ALAD family.</text>
</comment>
<proteinExistence type="inferred from homology"/>
<evidence type="ECO:0000256" key="2">
    <source>
        <dbReference type="ARBA" id="ARBA00008055"/>
    </source>
</evidence>
<dbReference type="Proteomes" id="UP000289886">
    <property type="component" value="Unassembled WGS sequence"/>
</dbReference>
<dbReference type="GO" id="GO:0004655">
    <property type="term" value="F:porphobilinogen synthase activity"/>
    <property type="evidence" value="ECO:0007669"/>
    <property type="project" value="UniProtKB-EC"/>
</dbReference>
<name>A0A444UWM0_ACIRT</name>
<reference evidence="12 13" key="1">
    <citation type="submission" date="2019-01" db="EMBL/GenBank/DDBJ databases">
        <title>Draft Genome and Complete Hox-Cluster Characterization of the Sterlet Sturgeon (Acipenser ruthenus).</title>
        <authorList>
            <person name="Wei Q."/>
        </authorList>
    </citation>
    <scope>NUCLEOTIDE SEQUENCE [LARGE SCALE GENOMIC DNA]</scope>
    <source>
        <strain evidence="12">WHYD16114868_AA</strain>
        <tissue evidence="12">Blood</tissue>
    </source>
</reference>
<dbReference type="PRINTS" id="PR00144">
    <property type="entry name" value="DALDHYDRTASE"/>
</dbReference>
<protein>
    <recommendedName>
        <fullName evidence="3">porphobilinogen synthase</fullName>
        <ecNumber evidence="3">4.2.1.24</ecNumber>
    </recommendedName>
    <alternativeName>
        <fullName evidence="9">Porphobilinogen synthase</fullName>
    </alternativeName>
</protein>
<dbReference type="GO" id="GO:0006782">
    <property type="term" value="P:protoporphyrinogen IX biosynthetic process"/>
    <property type="evidence" value="ECO:0007669"/>
    <property type="project" value="UniProtKB-UniPathway"/>
</dbReference>
<dbReference type="GO" id="GO:0005829">
    <property type="term" value="C:cytosol"/>
    <property type="evidence" value="ECO:0007669"/>
    <property type="project" value="TreeGrafter"/>
</dbReference>
<evidence type="ECO:0000256" key="8">
    <source>
        <dbReference type="ARBA" id="ARBA00025861"/>
    </source>
</evidence>
<evidence type="ECO:0000256" key="5">
    <source>
        <dbReference type="ARBA" id="ARBA00023239"/>
    </source>
</evidence>
<dbReference type="SUPFAM" id="SSF51569">
    <property type="entry name" value="Aldolase"/>
    <property type="match status" value="1"/>
</dbReference>
<evidence type="ECO:0000256" key="7">
    <source>
        <dbReference type="ARBA" id="ARBA00025628"/>
    </source>
</evidence>
<evidence type="ECO:0000256" key="1">
    <source>
        <dbReference type="ARBA" id="ARBA00004694"/>
    </source>
</evidence>
<evidence type="ECO:0000313" key="13">
    <source>
        <dbReference type="Proteomes" id="UP000289886"/>
    </source>
</evidence>
<gene>
    <name evidence="12" type="ORF">EOD39_20022</name>
</gene>
<evidence type="ECO:0000256" key="11">
    <source>
        <dbReference type="RuleBase" id="RU004161"/>
    </source>
</evidence>
<comment type="catalytic activity">
    <reaction evidence="10">
        <text>2 5-aminolevulinate = porphobilinogen + 2 H2O + H(+)</text>
        <dbReference type="Rhea" id="RHEA:24064"/>
        <dbReference type="ChEBI" id="CHEBI:15377"/>
        <dbReference type="ChEBI" id="CHEBI:15378"/>
        <dbReference type="ChEBI" id="CHEBI:58126"/>
        <dbReference type="ChEBI" id="CHEBI:356416"/>
        <dbReference type="EC" id="4.2.1.24"/>
    </reaction>
</comment>
<comment type="pathway">
    <text evidence="1">Porphyrin-containing compound metabolism; protoporphyrin-IX biosynthesis; coproporphyrinogen-III from 5-aminolevulinate: step 1/4.</text>
</comment>
<dbReference type="AlphaFoldDB" id="A0A444UWM0"/>
<dbReference type="Gene3D" id="3.20.20.70">
    <property type="entry name" value="Aldolase class I"/>
    <property type="match status" value="1"/>
</dbReference>
<dbReference type="InterPro" id="IPR013785">
    <property type="entry name" value="Aldolase_TIM"/>
</dbReference>
<comment type="function">
    <text evidence="7">Catalyzes an early step in the biosynthesis of tetrapyrroles. Binds two molecules of 5-aminolevulinate per subunit, each at a distinct site, and catalyzes their condensation to form porphobilinogen.</text>
</comment>
<dbReference type="EC" id="4.2.1.24" evidence="3"/>